<gene>
    <name evidence="5" type="ORF">APTSU1_000467500</name>
</gene>
<feature type="compositionally biased region" description="Basic and acidic residues" evidence="3">
    <location>
        <begin position="1109"/>
        <end position="1124"/>
    </location>
</feature>
<feature type="region of interest" description="Disordered" evidence="3">
    <location>
        <begin position="939"/>
        <end position="969"/>
    </location>
</feature>
<feature type="compositionally biased region" description="Pro residues" evidence="3">
    <location>
        <begin position="1835"/>
        <end position="1847"/>
    </location>
</feature>
<feature type="compositionally biased region" description="Polar residues" evidence="3">
    <location>
        <begin position="1605"/>
        <end position="1615"/>
    </location>
</feature>
<feature type="compositionally biased region" description="Polar residues" evidence="3">
    <location>
        <begin position="1819"/>
        <end position="1832"/>
    </location>
</feature>
<dbReference type="Proteomes" id="UP001623349">
    <property type="component" value="Unassembled WGS sequence"/>
</dbReference>
<evidence type="ECO:0000256" key="2">
    <source>
        <dbReference type="SAM" id="Coils"/>
    </source>
</evidence>
<feature type="compositionally biased region" description="Pro residues" evidence="3">
    <location>
        <begin position="1798"/>
        <end position="1808"/>
    </location>
</feature>
<evidence type="ECO:0000313" key="6">
    <source>
        <dbReference type="Proteomes" id="UP001623349"/>
    </source>
</evidence>
<evidence type="ECO:0000313" key="5">
    <source>
        <dbReference type="EMBL" id="GAB1289445.1"/>
    </source>
</evidence>
<feature type="compositionally biased region" description="Basic and acidic residues" evidence="3">
    <location>
        <begin position="1399"/>
        <end position="1408"/>
    </location>
</feature>
<sequence>MAAGSEALAVLELSVDQTGLELRNPPASASQLLGLQACTTTAWKPESVEASPVVVEKSNSYPHQLYTSSSHHSHSYIGLPYADHNYGARPPPTPPASPPPSGLISKNEVGIFTTPNFDETSSATTISTSEDGSYGTDVTRCICGFTHDDGYMICCDKCRMFGNILTAWGLTGSIFLIHTYVNVVSPGVWIKRGQCYCNAGKEKICQDGDTSATESGDEVPVELYTAFQHTPTSITLTASRVPKVTDKRRKKSGEKEQNFSKCKKAFREGSRKSSRVKGSAPEIDPSSDGSNFVWETKIKAWMDRYEEASNNQYSEGVQREAQRLAQRLGSGSDGKDLGKSELSSSSSLFRPPVESHIQKNKKILKSAKDLPPDALVIEYRGKFMLREQFEANGYFFKRFHGLEMCVDARTFGNEARFIRRSCTPNAEVRHEIEEGTIHLYIYSIQSIPKGTEITIAFDFDYGNCKYKVDCACLKENPECPVLKRSSEATENINSGYETRRKKGKKEKDISKEKDIQNQNITLDCEGTNNKIRSPETKQRKLSPLRLSVSNNQEPDFIDDMEEKTPISNEVEMESEEQIAERKRKMAVLFLLKIGDILLLEYLQPLSLRKGDWKETNGLPCRSWSCPLATAARRTALEIQGHLDLSLRTWFFHLENWTVDGPASWFWLRAEAFASPLLKTREERKMEAILQAFARLEKREKRREQALERISTAKTEIKPECKESQVLADAEVVQEQVKEETAIKPTAAKVNRTKQRKSFSRSRTHIGQQRRRHRTVSMCSDIQPSSPDIEVMSQQNDIENTVLAIEPETETAVAEIITEAEVPALHKCPTKYPKTKKHLVNEWLSEKNEKTGKPSDSLSERPLRITTDPEVLATQLNSLPGLTYSPHVYSTPKHYIRFTSPFLSEKKRRKETTENISGSCKKRWLKQALEEENSTILHRYHSPCQERSRSPTVNGENKSPLLLSDSGSLPDLTTPLKKRRLYQLLDSAYSESSTPTPSPYATPTHTDITPTDPAFATPPRIKSDDETYRNGYKPIYSPVTPVTPGTPGNTMHFENISSPESSPEIKRCTYNQEGYDRPSAMLTLGPFRTSNLTELGLQEIKTVGYTSPRSRTEAHRPCPGEKESVSDLQLGLDAVEPAALQKSMETPAHDRTEPSSQLDSTHSGRGTMYSTWVKSPDRTGVNFSVNSNLRDLTPSHQLETGGGFRVSESKCLMQDDTRGMFMGAAVFCPSEDGLASGFGRTVNDNLIDGSCTPQNPPQKKKAGSLGEKKCLFAIIIEYLGHGSVSLLEYRKRQREARKSGSKPENFALISVSPHPSGNLSNSGDGCAHSSDNGEQAENDASLPLPPPTAAYNASSEEGGSNCPVKDVNSSEKKDPEVQWTASTSVEQVRERSYQRALLLSDHRKDKDSGGESPCVPCSPSHVQSSPSSHSHHIPPAHAQSLAPPLSELVADPDPEGTEATSTSECPSPDTSQSPSKTSKPGSPGPINPAQSHGKILTKPDSLWEAPATVSEAENSVPLKPELQQKQLSSSTPALSKNRPPQAHARNSNDQLPQKLPSAPTKLHCPPSPHTENPPKSSTPHTPVQHGYLSPKPPSQHLGSPFRPHHSQSPQVGTPQRETQRNFYPAAQNLQANTQQATSGALFTQTPSGQSSAAYSQFSQQSLNSTAPPPPPPPPPSSYYQNQQPSANFQSYNQLKGSLSQQTVFTSGPNQALPGTTSQQSVPGHHVTPGHFLPSQNPTIHHQTAAAVVPPPPPPPPAPGPHLVQQPNSHQQHSVAHVVGPVHAVTPGSHIHSQTAGHHLPPPPPPPGPAPHHHPPPHPSTGLQSLQAQHQHVVNSAPPPPPPPPPPPASVLVSGHHSASGQALHHPPHQGPPLFPASAHPAVPPYPSQATHHTTLGPGPQHQPSGTGPHCPLPVAGPHLQPQGPNSIPTPTASGFCPHPHPGSVALPHAVQGPQQASPVPGQIPIHRAQVPPTFQNNYHGSGWH</sequence>
<feature type="compositionally biased region" description="Low complexity" evidence="3">
    <location>
        <begin position="987"/>
        <end position="1012"/>
    </location>
</feature>
<feature type="compositionally biased region" description="Low complexity" evidence="3">
    <location>
        <begin position="1411"/>
        <end position="1427"/>
    </location>
</feature>
<keyword evidence="6" id="KW-1185">Reference proteome</keyword>
<accession>A0ABQ0ERE3</accession>
<keyword evidence="1" id="KW-0156">Chromatin regulator</keyword>
<reference evidence="5 6" key="1">
    <citation type="submission" date="2024-08" db="EMBL/GenBank/DDBJ databases">
        <title>The draft genome of Apodemus speciosus.</title>
        <authorList>
            <person name="Nabeshima K."/>
            <person name="Suzuki S."/>
            <person name="Onuma M."/>
        </authorList>
    </citation>
    <scope>NUCLEOTIDE SEQUENCE [LARGE SCALE GENOMIC DNA]</scope>
    <source>
        <strain evidence="5">IB14-021</strain>
    </source>
</reference>
<protein>
    <submittedName>
        <fullName evidence="5">Inactive histone-lysine N-methyltransferase 2E</fullName>
    </submittedName>
</protein>
<feature type="compositionally biased region" description="Polar residues" evidence="3">
    <location>
        <begin position="1921"/>
        <end position="1931"/>
    </location>
</feature>
<feature type="compositionally biased region" description="Basic residues" evidence="3">
    <location>
        <begin position="753"/>
        <end position="774"/>
    </location>
</feature>
<feature type="region of interest" description="Disordered" evidence="3">
    <location>
        <begin position="1142"/>
        <end position="1172"/>
    </location>
</feature>
<dbReference type="Gene3D" id="2.170.270.10">
    <property type="entry name" value="SET domain"/>
    <property type="match status" value="1"/>
</dbReference>
<evidence type="ECO:0000256" key="1">
    <source>
        <dbReference type="ARBA" id="ARBA00022853"/>
    </source>
</evidence>
<name>A0ABQ0ERE3_APOSI</name>
<evidence type="ECO:0000256" key="3">
    <source>
        <dbReference type="SAM" id="MobiDB-lite"/>
    </source>
</evidence>
<keyword evidence="2" id="KW-0175">Coiled coil</keyword>
<feature type="compositionally biased region" description="Polar residues" evidence="3">
    <location>
        <begin position="1522"/>
        <end position="1533"/>
    </location>
</feature>
<feature type="region of interest" description="Disordered" evidence="3">
    <location>
        <begin position="987"/>
        <end position="1028"/>
    </location>
</feature>
<feature type="coiled-coil region" evidence="2">
    <location>
        <begin position="678"/>
        <end position="715"/>
    </location>
</feature>
<evidence type="ECO:0000259" key="4">
    <source>
        <dbReference type="PROSITE" id="PS50280"/>
    </source>
</evidence>
<dbReference type="PROSITE" id="PS50280">
    <property type="entry name" value="SET"/>
    <property type="match status" value="1"/>
</dbReference>
<dbReference type="InterPro" id="IPR013083">
    <property type="entry name" value="Znf_RING/FYVE/PHD"/>
</dbReference>
<feature type="compositionally biased region" description="Polar residues" evidence="3">
    <location>
        <begin position="1763"/>
        <end position="1772"/>
    </location>
</feature>
<dbReference type="InterPro" id="IPR011011">
    <property type="entry name" value="Znf_FYVE_PHD"/>
</dbReference>
<feature type="compositionally biased region" description="Low complexity" evidence="3">
    <location>
        <begin position="958"/>
        <end position="969"/>
    </location>
</feature>
<dbReference type="SUPFAM" id="SSF57903">
    <property type="entry name" value="FYVE/PHD zinc finger"/>
    <property type="match status" value="1"/>
</dbReference>
<proteinExistence type="predicted"/>
<dbReference type="SUPFAM" id="SSF82199">
    <property type="entry name" value="SET domain"/>
    <property type="match status" value="1"/>
</dbReference>
<feature type="region of interest" description="Disordered" evidence="3">
    <location>
        <begin position="328"/>
        <end position="354"/>
    </location>
</feature>
<dbReference type="EMBL" id="BAAFST010000005">
    <property type="protein sequence ID" value="GAB1289445.1"/>
    <property type="molecule type" value="Genomic_DNA"/>
</dbReference>
<feature type="region of interest" description="Disordered" evidence="3">
    <location>
        <begin position="493"/>
        <end position="512"/>
    </location>
</feature>
<dbReference type="Gene3D" id="3.30.40.10">
    <property type="entry name" value="Zinc/RING finger domain, C3HC4 (zinc finger)"/>
    <property type="match status" value="1"/>
</dbReference>
<feature type="region of interest" description="Disordered" evidence="3">
    <location>
        <begin position="753"/>
        <end position="776"/>
    </location>
</feature>
<feature type="compositionally biased region" description="Low complexity" evidence="3">
    <location>
        <begin position="1465"/>
        <end position="1480"/>
    </location>
</feature>
<comment type="caution">
    <text evidence="5">The sequence shown here is derived from an EMBL/GenBank/DDBJ whole genome shotgun (WGS) entry which is preliminary data.</text>
</comment>
<feature type="compositionally biased region" description="Low complexity" evidence="3">
    <location>
        <begin position="1646"/>
        <end position="1660"/>
    </location>
</feature>
<feature type="compositionally biased region" description="Polar residues" evidence="3">
    <location>
        <begin position="1568"/>
        <end position="1580"/>
    </location>
</feature>
<dbReference type="InterPro" id="IPR046341">
    <property type="entry name" value="SET_dom_sf"/>
</dbReference>
<dbReference type="Pfam" id="PF00856">
    <property type="entry name" value="SET"/>
    <property type="match status" value="1"/>
</dbReference>
<feature type="region of interest" description="Disordered" evidence="3">
    <location>
        <begin position="1105"/>
        <end position="1126"/>
    </location>
</feature>
<dbReference type="SMART" id="SM00317">
    <property type="entry name" value="SET"/>
    <property type="match status" value="1"/>
</dbReference>
<organism evidence="5 6">
    <name type="scientific">Apodemus speciosus</name>
    <name type="common">Large Japanese field mouse</name>
    <dbReference type="NCBI Taxonomy" id="105296"/>
    <lineage>
        <taxon>Eukaryota</taxon>
        <taxon>Metazoa</taxon>
        <taxon>Chordata</taxon>
        <taxon>Craniata</taxon>
        <taxon>Vertebrata</taxon>
        <taxon>Euteleostomi</taxon>
        <taxon>Mammalia</taxon>
        <taxon>Eutheria</taxon>
        <taxon>Euarchontoglires</taxon>
        <taxon>Glires</taxon>
        <taxon>Rodentia</taxon>
        <taxon>Myomorpha</taxon>
        <taxon>Muroidea</taxon>
        <taxon>Muridae</taxon>
        <taxon>Murinae</taxon>
        <taxon>Apodemus</taxon>
    </lineage>
</organism>
<feature type="compositionally biased region" description="Low complexity" evidence="3">
    <location>
        <begin position="1624"/>
        <end position="1636"/>
    </location>
</feature>
<feature type="region of interest" description="Disordered" evidence="3">
    <location>
        <begin position="1295"/>
        <end position="1960"/>
    </location>
</feature>
<feature type="domain" description="SET" evidence="4">
    <location>
        <begin position="351"/>
        <end position="458"/>
    </location>
</feature>
<dbReference type="InterPro" id="IPR001214">
    <property type="entry name" value="SET_dom"/>
</dbReference>
<feature type="region of interest" description="Disordered" evidence="3">
    <location>
        <begin position="240"/>
        <end position="289"/>
    </location>
</feature>
<feature type="compositionally biased region" description="Polar residues" evidence="3">
    <location>
        <begin position="1312"/>
        <end position="1334"/>
    </location>
</feature>
<dbReference type="PANTHER" id="PTHR46462">
    <property type="entry name" value="UPSET, ISOFORM A"/>
    <property type="match status" value="1"/>
</dbReference>
<dbReference type="PANTHER" id="PTHR46462:SF2">
    <property type="entry name" value="INACTIVE HISTONE-LYSINE N-METHYLTRANSFERASE 2E"/>
    <property type="match status" value="1"/>
</dbReference>
<feature type="compositionally biased region" description="Polar residues" evidence="3">
    <location>
        <begin position="1153"/>
        <end position="1172"/>
    </location>
</feature>
<feature type="compositionally biased region" description="Pro residues" evidence="3">
    <location>
        <begin position="1665"/>
        <end position="1675"/>
    </location>
</feature>
<feature type="compositionally biased region" description="Pro residues" evidence="3">
    <location>
        <begin position="1747"/>
        <end position="1758"/>
    </location>
</feature>
<feature type="compositionally biased region" description="Polar residues" evidence="3">
    <location>
        <begin position="1676"/>
        <end position="1720"/>
    </location>
</feature>